<evidence type="ECO:0008006" key="2">
    <source>
        <dbReference type="Google" id="ProtNLM"/>
    </source>
</evidence>
<reference evidence="1" key="1">
    <citation type="journal article" date="2015" name="Nature">
        <title>Complex archaea that bridge the gap between prokaryotes and eukaryotes.</title>
        <authorList>
            <person name="Spang A."/>
            <person name="Saw J.H."/>
            <person name="Jorgensen S.L."/>
            <person name="Zaremba-Niedzwiedzka K."/>
            <person name="Martijn J."/>
            <person name="Lind A.E."/>
            <person name="van Eijk R."/>
            <person name="Schleper C."/>
            <person name="Guy L."/>
            <person name="Ettema T.J."/>
        </authorList>
    </citation>
    <scope>NUCLEOTIDE SEQUENCE</scope>
</reference>
<proteinExistence type="predicted"/>
<sequence>MQLQFNDLKQAELGYTHEVRWEMNKCCKAIFGGVSWPGKRPGYAVVAAMDLHRRFDSYEVCVLAEYESPSVRELVRQCDILDYTYEPKKWIGDWKNDAADKFIRELNSEKTKQVPKFSVNLTPMLEMENLYPYMLDELKRLLDVKRRMLYLKDSKVVNYLSEIEVEDIAEFKLGEYPAIEATCFAVLSMLIEQKNLIKRPKLPTKQDRSYSIGARR</sequence>
<name>A0A0F9DMF4_9ZZZZ</name>
<organism evidence="1">
    <name type="scientific">marine sediment metagenome</name>
    <dbReference type="NCBI Taxonomy" id="412755"/>
    <lineage>
        <taxon>unclassified sequences</taxon>
        <taxon>metagenomes</taxon>
        <taxon>ecological metagenomes</taxon>
    </lineage>
</organism>
<dbReference type="AlphaFoldDB" id="A0A0F9DMF4"/>
<accession>A0A0F9DMF4</accession>
<dbReference type="EMBL" id="LAZR01030996">
    <property type="protein sequence ID" value="KKL54996.1"/>
    <property type="molecule type" value="Genomic_DNA"/>
</dbReference>
<comment type="caution">
    <text evidence="1">The sequence shown here is derived from an EMBL/GenBank/DDBJ whole genome shotgun (WGS) entry which is preliminary data.</text>
</comment>
<evidence type="ECO:0000313" key="1">
    <source>
        <dbReference type="EMBL" id="KKL54996.1"/>
    </source>
</evidence>
<gene>
    <name evidence="1" type="ORF">LCGC14_2259820</name>
</gene>
<protein>
    <recommendedName>
        <fullName evidence="2">Terminase large subunit gp17-like C-terminal domain-containing protein</fullName>
    </recommendedName>
</protein>